<reference evidence="1 2" key="1">
    <citation type="journal article" date="2023" name="Plants (Basel)">
        <title>Bridging the Gap: Combining Genomics and Transcriptomics Approaches to Understand Stylosanthes scabra, an Orphan Legume from the Brazilian Caatinga.</title>
        <authorList>
            <person name="Ferreira-Neto J.R.C."/>
            <person name="da Silva M.D."/>
            <person name="Binneck E."/>
            <person name="de Melo N.F."/>
            <person name="da Silva R.H."/>
            <person name="de Melo A.L.T.M."/>
            <person name="Pandolfi V."/>
            <person name="Bustamante F.O."/>
            <person name="Brasileiro-Vidal A.C."/>
            <person name="Benko-Iseppon A.M."/>
        </authorList>
    </citation>
    <scope>NUCLEOTIDE SEQUENCE [LARGE SCALE GENOMIC DNA]</scope>
    <source>
        <tissue evidence="1">Leaves</tissue>
    </source>
</reference>
<evidence type="ECO:0000313" key="2">
    <source>
        <dbReference type="Proteomes" id="UP001341840"/>
    </source>
</evidence>
<sequence>MFKLSDTAHNDNEISKQFHDRPFHVSVIPKMIKILKTKTIINKRAVEHIPDQFTDRRRCAPDIFLGLFFNCFREGERKIILVVKTSPSIFQPPQVSWIR</sequence>
<accession>A0ABU6U7D6</accession>
<organism evidence="1 2">
    <name type="scientific">Stylosanthes scabra</name>
    <dbReference type="NCBI Taxonomy" id="79078"/>
    <lineage>
        <taxon>Eukaryota</taxon>
        <taxon>Viridiplantae</taxon>
        <taxon>Streptophyta</taxon>
        <taxon>Embryophyta</taxon>
        <taxon>Tracheophyta</taxon>
        <taxon>Spermatophyta</taxon>
        <taxon>Magnoliopsida</taxon>
        <taxon>eudicotyledons</taxon>
        <taxon>Gunneridae</taxon>
        <taxon>Pentapetalae</taxon>
        <taxon>rosids</taxon>
        <taxon>fabids</taxon>
        <taxon>Fabales</taxon>
        <taxon>Fabaceae</taxon>
        <taxon>Papilionoideae</taxon>
        <taxon>50 kb inversion clade</taxon>
        <taxon>dalbergioids sensu lato</taxon>
        <taxon>Dalbergieae</taxon>
        <taxon>Pterocarpus clade</taxon>
        <taxon>Stylosanthes</taxon>
    </lineage>
</organism>
<comment type="caution">
    <text evidence="1">The sequence shown here is derived from an EMBL/GenBank/DDBJ whole genome shotgun (WGS) entry which is preliminary data.</text>
</comment>
<keyword evidence="2" id="KW-1185">Reference proteome</keyword>
<dbReference type="EMBL" id="JASCZI010120893">
    <property type="protein sequence ID" value="MED6157095.1"/>
    <property type="molecule type" value="Genomic_DNA"/>
</dbReference>
<dbReference type="Proteomes" id="UP001341840">
    <property type="component" value="Unassembled WGS sequence"/>
</dbReference>
<name>A0ABU6U7D6_9FABA</name>
<evidence type="ECO:0000313" key="1">
    <source>
        <dbReference type="EMBL" id="MED6157095.1"/>
    </source>
</evidence>
<protein>
    <submittedName>
        <fullName evidence="1">Uncharacterized protein</fullName>
    </submittedName>
</protein>
<proteinExistence type="predicted"/>
<gene>
    <name evidence="1" type="ORF">PIB30_020252</name>
</gene>